<sequence length="98" mass="10906">MLALFGKRDDVGEYKAAISDVEKRVGVVGEDIFAVVLVHAHFLESSKEIEIASSRGSKSNGGWLDFYEYLRSLYKIAHRAHLLDAVGTFVQAQSMEKC</sequence>
<dbReference type="Proteomes" id="UP001419268">
    <property type="component" value="Unassembled WGS sequence"/>
</dbReference>
<protein>
    <submittedName>
        <fullName evidence="1">Uncharacterized protein</fullName>
    </submittedName>
</protein>
<proteinExistence type="predicted"/>
<dbReference type="EMBL" id="JBBNAG010000007">
    <property type="protein sequence ID" value="KAK9118276.1"/>
    <property type="molecule type" value="Genomic_DNA"/>
</dbReference>
<comment type="caution">
    <text evidence="1">The sequence shown here is derived from an EMBL/GenBank/DDBJ whole genome shotgun (WGS) entry which is preliminary data.</text>
</comment>
<name>A0AAP0IP95_9MAGN</name>
<keyword evidence="2" id="KW-1185">Reference proteome</keyword>
<reference evidence="1 2" key="1">
    <citation type="submission" date="2024-01" db="EMBL/GenBank/DDBJ databases">
        <title>Genome assemblies of Stephania.</title>
        <authorList>
            <person name="Yang L."/>
        </authorList>
    </citation>
    <scope>NUCLEOTIDE SEQUENCE [LARGE SCALE GENOMIC DNA]</scope>
    <source>
        <strain evidence="1">JXDWG</strain>
        <tissue evidence="1">Leaf</tissue>
    </source>
</reference>
<evidence type="ECO:0000313" key="1">
    <source>
        <dbReference type="EMBL" id="KAK9118276.1"/>
    </source>
</evidence>
<dbReference type="AlphaFoldDB" id="A0AAP0IP95"/>
<evidence type="ECO:0000313" key="2">
    <source>
        <dbReference type="Proteomes" id="UP001419268"/>
    </source>
</evidence>
<organism evidence="1 2">
    <name type="scientific">Stephania cephalantha</name>
    <dbReference type="NCBI Taxonomy" id="152367"/>
    <lineage>
        <taxon>Eukaryota</taxon>
        <taxon>Viridiplantae</taxon>
        <taxon>Streptophyta</taxon>
        <taxon>Embryophyta</taxon>
        <taxon>Tracheophyta</taxon>
        <taxon>Spermatophyta</taxon>
        <taxon>Magnoliopsida</taxon>
        <taxon>Ranunculales</taxon>
        <taxon>Menispermaceae</taxon>
        <taxon>Menispermoideae</taxon>
        <taxon>Cissampelideae</taxon>
        <taxon>Stephania</taxon>
    </lineage>
</organism>
<accession>A0AAP0IP95</accession>
<gene>
    <name evidence="1" type="ORF">Scep_016369</name>
</gene>